<feature type="compositionally biased region" description="Basic residues" evidence="1">
    <location>
        <begin position="632"/>
        <end position="642"/>
    </location>
</feature>
<accession>A0AAD4DHX8</accession>
<feature type="compositionally biased region" description="Basic and acidic residues" evidence="1">
    <location>
        <begin position="517"/>
        <end position="530"/>
    </location>
</feature>
<feature type="compositionally biased region" description="Polar residues" evidence="1">
    <location>
        <begin position="601"/>
        <end position="610"/>
    </location>
</feature>
<gene>
    <name evidence="2" type="ORF">BGZ95_003663</name>
</gene>
<feature type="compositionally biased region" description="Low complexity" evidence="1">
    <location>
        <begin position="507"/>
        <end position="516"/>
    </location>
</feature>
<feature type="region of interest" description="Disordered" evidence="1">
    <location>
        <begin position="409"/>
        <end position="456"/>
    </location>
</feature>
<dbReference type="Proteomes" id="UP001194580">
    <property type="component" value="Unassembled WGS sequence"/>
</dbReference>
<sequence>MDSRRLGRPISDAKVFKHLRHTSLPQRSIFDVEIVDSLTGISQVLDSLQKRSGPLVFKGLVPLDETRHSTDDVLVQLVVEVKIKDDIRELIPQVAVLFSEPETKVERMLELHRKQLLDLGASDTIIRGSNFYKKWVLEHASEAAGSLQRQGSRKAIDIIRPAHIDTFSNDVTTITDSEDDLSNNHGSPSRHQHYNFHDTDNNDFNDTPQPPVARKPPRFYDMADRDVIPILEADVESYEELPAPCGDDICYRHPEFCPLHPVHKTFPRNAISDDIDLLYSKFGPQLEPAVKVEPGLELCSGLGDESRRWGSLKASDPGCFYCPVEGCLITISNAIFSTFEGFIAAVSQHVGTHDLSQGDTERALREYFAKPWKPPVRPKAWDVTARQLNTQHPTPTLNLHVYWMLNSKRTPDNKTTTHVPSSTTSARSSQKRATSRATMQTTPSSSSTSSPRSTPTIRHPLAVARSSMEHSLESAEAISVQHLANRTSTSTIESTRIHAVEKTNAASSVDVLSRSSSPDRARYRRQDRESSSTSTGNRRGRSKRRADSNETISDEEINRPERKLQRRIQRLPSDESEGNEDLEMRKHKTPSGRSMSRGRAATSTNETQLLRRSSRSMSRGRATASSNEKQPLKRSSRSKSRARATPSTNANRTPNLRQRTPVVMNANETLYMQWGHDRSRSRTRDDIEQFNLDMDDENGLTGHVSDVDVDDSGPTFYYSNTWERDRSRSRSGGLEMVKGDGLVSKQYSIYRVSKRSEVVEPVFMRCYHCDALTYSSDGHPRCRELAMGSENNPVVLP</sequence>
<feature type="compositionally biased region" description="Low complexity" evidence="1">
    <location>
        <begin position="615"/>
        <end position="626"/>
    </location>
</feature>
<feature type="compositionally biased region" description="Low complexity" evidence="1">
    <location>
        <begin position="441"/>
        <end position="456"/>
    </location>
</feature>
<evidence type="ECO:0000313" key="3">
    <source>
        <dbReference type="Proteomes" id="UP001194580"/>
    </source>
</evidence>
<proteinExistence type="predicted"/>
<name>A0AAD4DHX8_9FUNG</name>
<feature type="region of interest" description="Disordered" evidence="1">
    <location>
        <begin position="175"/>
        <end position="217"/>
    </location>
</feature>
<comment type="caution">
    <text evidence="2">The sequence shown here is derived from an EMBL/GenBank/DDBJ whole genome shotgun (WGS) entry which is preliminary data.</text>
</comment>
<feature type="compositionally biased region" description="Polar residues" evidence="1">
    <location>
        <begin position="413"/>
        <end position="428"/>
    </location>
</feature>
<evidence type="ECO:0000256" key="1">
    <source>
        <dbReference type="SAM" id="MobiDB-lite"/>
    </source>
</evidence>
<protein>
    <submittedName>
        <fullName evidence="2">Uncharacterized protein</fullName>
    </submittedName>
</protein>
<feature type="region of interest" description="Disordered" evidence="1">
    <location>
        <begin position="505"/>
        <end position="656"/>
    </location>
</feature>
<dbReference type="AlphaFoldDB" id="A0AAD4DHX8"/>
<organism evidence="2 3">
    <name type="scientific">Linnemannia exigua</name>
    <dbReference type="NCBI Taxonomy" id="604196"/>
    <lineage>
        <taxon>Eukaryota</taxon>
        <taxon>Fungi</taxon>
        <taxon>Fungi incertae sedis</taxon>
        <taxon>Mucoromycota</taxon>
        <taxon>Mortierellomycotina</taxon>
        <taxon>Mortierellomycetes</taxon>
        <taxon>Mortierellales</taxon>
        <taxon>Mortierellaceae</taxon>
        <taxon>Linnemannia</taxon>
    </lineage>
</organism>
<reference evidence="2" key="1">
    <citation type="journal article" date="2020" name="Fungal Divers.">
        <title>Resolving the Mortierellaceae phylogeny through synthesis of multi-gene phylogenetics and phylogenomics.</title>
        <authorList>
            <person name="Vandepol N."/>
            <person name="Liber J."/>
            <person name="Desiro A."/>
            <person name="Na H."/>
            <person name="Kennedy M."/>
            <person name="Barry K."/>
            <person name="Grigoriev I.V."/>
            <person name="Miller A.N."/>
            <person name="O'Donnell K."/>
            <person name="Stajich J.E."/>
            <person name="Bonito G."/>
        </authorList>
    </citation>
    <scope>NUCLEOTIDE SEQUENCE</scope>
    <source>
        <strain evidence="2">NRRL 28262</strain>
    </source>
</reference>
<evidence type="ECO:0000313" key="2">
    <source>
        <dbReference type="EMBL" id="KAG0278578.1"/>
    </source>
</evidence>
<keyword evidence="3" id="KW-1185">Reference proteome</keyword>
<dbReference type="EMBL" id="JAAAIL010000185">
    <property type="protein sequence ID" value="KAG0278578.1"/>
    <property type="molecule type" value="Genomic_DNA"/>
</dbReference>
<feature type="compositionally biased region" description="Polar residues" evidence="1">
    <location>
        <begin position="645"/>
        <end position="656"/>
    </location>
</feature>